<dbReference type="AlphaFoldDB" id="A0A2T9JTY4"/>
<evidence type="ECO:0000313" key="3">
    <source>
        <dbReference type="Proteomes" id="UP000245073"/>
    </source>
</evidence>
<feature type="transmembrane region" description="Helical" evidence="1">
    <location>
        <begin position="59"/>
        <end position="83"/>
    </location>
</feature>
<evidence type="ECO:0000256" key="1">
    <source>
        <dbReference type="SAM" id="Phobius"/>
    </source>
</evidence>
<keyword evidence="3" id="KW-1185">Reference proteome</keyword>
<dbReference type="RefSeq" id="WP_109101650.1">
    <property type="nucleotide sequence ID" value="NZ_QDKQ01000053.1"/>
</dbReference>
<reference evidence="2 3" key="1">
    <citation type="submission" date="2018-04" db="EMBL/GenBank/DDBJ databases">
        <title>The genome sequence of Caulobacter sp. 744.</title>
        <authorList>
            <person name="Gao J."/>
            <person name="Sun J."/>
        </authorList>
    </citation>
    <scope>NUCLEOTIDE SEQUENCE [LARGE SCALE GENOMIC DNA]</scope>
    <source>
        <strain evidence="2 3">774</strain>
    </source>
</reference>
<feature type="transmembrane region" description="Helical" evidence="1">
    <location>
        <begin position="123"/>
        <end position="145"/>
    </location>
</feature>
<feature type="transmembrane region" description="Helical" evidence="1">
    <location>
        <begin position="176"/>
        <end position="195"/>
    </location>
</feature>
<organism evidence="2 3">
    <name type="scientific">Caulobacter endophyticus</name>
    <dbReference type="NCBI Taxonomy" id="2172652"/>
    <lineage>
        <taxon>Bacteria</taxon>
        <taxon>Pseudomonadati</taxon>
        <taxon>Pseudomonadota</taxon>
        <taxon>Alphaproteobacteria</taxon>
        <taxon>Caulobacterales</taxon>
        <taxon>Caulobacteraceae</taxon>
        <taxon>Caulobacter</taxon>
    </lineage>
</organism>
<gene>
    <name evidence="2" type="ORF">DDF67_14865</name>
</gene>
<accession>A0A2T9JTY4</accession>
<comment type="caution">
    <text evidence="2">The sequence shown here is derived from an EMBL/GenBank/DDBJ whole genome shotgun (WGS) entry which is preliminary data.</text>
</comment>
<dbReference type="Proteomes" id="UP000245073">
    <property type="component" value="Unassembled WGS sequence"/>
</dbReference>
<keyword evidence="1" id="KW-1133">Transmembrane helix</keyword>
<sequence>MRKLAKHLVAHAAAVIAPLRPTQARAMVAELDHIESASDAFDFALGCVVAAYSQRMSVLAALAFSARLGTALAASLFGLLHIFQPWSNVALKMRLLADPGFTACGTRCESWVRIVGDLPLSHWLWQQGVMAAFGALHLVAAVLLLRGSIGRLAWTSMMVAVLALAMPAFGGGGITFPAIYILLIAMMLALGHGLAKLEHWNFTRR</sequence>
<evidence type="ECO:0000313" key="2">
    <source>
        <dbReference type="EMBL" id="PVM87183.1"/>
    </source>
</evidence>
<keyword evidence="1" id="KW-0812">Transmembrane</keyword>
<keyword evidence="1" id="KW-0472">Membrane</keyword>
<dbReference type="EMBL" id="QDKQ01000053">
    <property type="protein sequence ID" value="PVM87183.1"/>
    <property type="molecule type" value="Genomic_DNA"/>
</dbReference>
<name>A0A2T9JTY4_9CAUL</name>
<feature type="transmembrane region" description="Helical" evidence="1">
    <location>
        <begin position="152"/>
        <end position="170"/>
    </location>
</feature>
<proteinExistence type="predicted"/>
<protein>
    <submittedName>
        <fullName evidence="2">Uncharacterized protein</fullName>
    </submittedName>
</protein>